<feature type="region of interest" description="Disordered" evidence="3">
    <location>
        <begin position="181"/>
        <end position="205"/>
    </location>
</feature>
<sequence length="491" mass="55706">MAVSGGLQSVLSASEKSVKRQANWLRDEDRSTKPRKKDGFALSFDLNQTAGSEDDRADGSRNSGDFSINHKDGTISIFSRAGKLTCLSKESPFVLERRRRLVAGGETPSPSPPPHHFSSPLPPLELSSILPPNCSLKLWNFQLIQHNCHVFLLYYDNPSRWRPKSKILQYPLSPQEALKGESAAASTDQIEIPHEENAREKRKSSSSKTDVPLLLDLQVEERKYVFEVKTIQRIELLVLSTLQWKNQLLSVLKISKDDVDDCYKLILEFWVTMGIPKTRSANMSMHLTDPRAQTRFSTTEAPYFSPFSLPDYSEVPFMQKLRSIFSTPLRSRMGRPRFSHEEINVMVLTKMKETTEAFLGKKIKDVVVPVVMVAKDEESGRIDEELRPAAAPWCQPDKRPLSHGSSSDISSCSMLLGIHATIWHAICVNVNFRGWFGPKRRYFKLHDSGASLMHYMSFLWRLNARVKGIDRGWAAALKFPLKDIWCNPSIS</sequence>
<dbReference type="GO" id="GO:0140662">
    <property type="term" value="F:ATP-dependent protein folding chaperone"/>
    <property type="evidence" value="ECO:0007669"/>
    <property type="project" value="InterPro"/>
</dbReference>
<keyword evidence="2" id="KW-0067">ATP-binding</keyword>
<gene>
    <name evidence="4" type="ORF">CK203_097699</name>
</gene>
<feature type="region of interest" description="Disordered" evidence="3">
    <location>
        <begin position="1"/>
        <end position="66"/>
    </location>
</feature>
<comment type="caution">
    <text evidence="4">The sequence shown here is derived from an EMBL/GenBank/DDBJ whole genome shotgun (WGS) entry which is preliminary data.</text>
</comment>
<dbReference type="InterPro" id="IPR013126">
    <property type="entry name" value="Hsp_70_fam"/>
</dbReference>
<organism evidence="4 5">
    <name type="scientific">Vitis vinifera</name>
    <name type="common">Grape</name>
    <dbReference type="NCBI Taxonomy" id="29760"/>
    <lineage>
        <taxon>Eukaryota</taxon>
        <taxon>Viridiplantae</taxon>
        <taxon>Streptophyta</taxon>
        <taxon>Embryophyta</taxon>
        <taxon>Tracheophyta</taxon>
        <taxon>Spermatophyta</taxon>
        <taxon>Magnoliopsida</taxon>
        <taxon>eudicotyledons</taxon>
        <taxon>Gunneridae</taxon>
        <taxon>Pentapetalae</taxon>
        <taxon>rosids</taxon>
        <taxon>Vitales</taxon>
        <taxon>Vitaceae</taxon>
        <taxon>Viteae</taxon>
        <taxon>Vitis</taxon>
    </lineage>
</organism>
<dbReference type="Pfam" id="PF00012">
    <property type="entry name" value="HSP70"/>
    <property type="match status" value="1"/>
</dbReference>
<dbReference type="GO" id="GO:0005524">
    <property type="term" value="F:ATP binding"/>
    <property type="evidence" value="ECO:0007669"/>
    <property type="project" value="UniProtKB-KW"/>
</dbReference>
<evidence type="ECO:0000256" key="3">
    <source>
        <dbReference type="SAM" id="MobiDB-lite"/>
    </source>
</evidence>
<dbReference type="AlphaFoldDB" id="A0A438EH56"/>
<evidence type="ECO:0000313" key="5">
    <source>
        <dbReference type="Proteomes" id="UP000288805"/>
    </source>
</evidence>
<dbReference type="EMBL" id="QGNW01001292">
    <property type="protein sequence ID" value="RVW47054.1"/>
    <property type="molecule type" value="Genomic_DNA"/>
</dbReference>
<accession>A0A438EH56</accession>
<reference evidence="4 5" key="1">
    <citation type="journal article" date="2018" name="PLoS Genet.">
        <title>Population sequencing reveals clonal diversity and ancestral inbreeding in the grapevine cultivar Chardonnay.</title>
        <authorList>
            <person name="Roach M.J."/>
            <person name="Johnson D.L."/>
            <person name="Bohlmann J."/>
            <person name="van Vuuren H.J."/>
            <person name="Jones S.J."/>
            <person name="Pretorius I.S."/>
            <person name="Schmidt S.A."/>
            <person name="Borneman A.R."/>
        </authorList>
    </citation>
    <scope>NUCLEOTIDE SEQUENCE [LARGE SCALE GENOMIC DNA]</scope>
    <source>
        <strain evidence="5">cv. Chardonnay</strain>
        <tissue evidence="4">Leaf</tissue>
    </source>
</reference>
<dbReference type="Gene3D" id="3.30.420.40">
    <property type="match status" value="1"/>
</dbReference>
<keyword evidence="1" id="KW-0547">Nucleotide-binding</keyword>
<dbReference type="Proteomes" id="UP000288805">
    <property type="component" value="Unassembled WGS sequence"/>
</dbReference>
<feature type="compositionally biased region" description="Polar residues" evidence="3">
    <location>
        <begin position="1"/>
        <end position="15"/>
    </location>
</feature>
<evidence type="ECO:0000313" key="4">
    <source>
        <dbReference type="EMBL" id="RVW47054.1"/>
    </source>
</evidence>
<protein>
    <submittedName>
        <fullName evidence="4">Uncharacterized protein</fullName>
    </submittedName>
</protein>
<name>A0A438EH56_VITVI</name>
<proteinExistence type="predicted"/>
<evidence type="ECO:0000256" key="1">
    <source>
        <dbReference type="ARBA" id="ARBA00022741"/>
    </source>
</evidence>
<evidence type="ECO:0000256" key="2">
    <source>
        <dbReference type="ARBA" id="ARBA00022840"/>
    </source>
</evidence>